<feature type="binding site" evidence="2">
    <location>
        <position position="106"/>
    </location>
    <ligand>
        <name>prephenate</name>
        <dbReference type="ChEBI" id="CHEBI:29934"/>
    </ligand>
</feature>
<keyword evidence="2 3" id="KW-0057">Aromatic amino acid biosynthesis</keyword>
<dbReference type="SUPFAM" id="SSF55298">
    <property type="entry name" value="YjgF-like"/>
    <property type="match status" value="1"/>
</dbReference>
<dbReference type="PIRSF" id="PIRSF005965">
    <property type="entry name" value="Chor_mut_AroH"/>
    <property type="match status" value="1"/>
</dbReference>
<feature type="binding site" evidence="2">
    <location>
        <position position="6"/>
    </location>
    <ligand>
        <name>prephenate</name>
        <dbReference type="ChEBI" id="CHEBI:29934"/>
    </ligand>
</feature>
<evidence type="ECO:0000256" key="1">
    <source>
        <dbReference type="NCBIfam" id="TIGR01796"/>
    </source>
</evidence>
<dbReference type="Gene3D" id="3.30.1330.40">
    <property type="entry name" value="RutC-like"/>
    <property type="match status" value="1"/>
</dbReference>
<reference evidence="4" key="1">
    <citation type="submission" date="2020-10" db="EMBL/GenBank/DDBJ databases">
        <authorList>
            <person name="Gilroy R."/>
        </authorList>
    </citation>
    <scope>NUCLEOTIDE SEQUENCE</scope>
    <source>
        <strain evidence="4">USAMLcec3-3695</strain>
    </source>
</reference>
<organism evidence="4 5">
    <name type="scientific">Candidatus Ornithomonoglobus merdipullorum</name>
    <dbReference type="NCBI Taxonomy" id="2840895"/>
    <lineage>
        <taxon>Bacteria</taxon>
        <taxon>Bacillati</taxon>
        <taxon>Bacillota</taxon>
        <taxon>Clostridia</taxon>
        <taxon>Candidatus Ornithomonoglobus</taxon>
    </lineage>
</organism>
<dbReference type="InterPro" id="IPR008243">
    <property type="entry name" value="Chorismate_mutase_AroH"/>
</dbReference>
<evidence type="ECO:0000256" key="2">
    <source>
        <dbReference type="PIRSR" id="PIRSR005965-1"/>
    </source>
</evidence>
<comment type="caution">
    <text evidence="4">The sequence shown here is derived from an EMBL/GenBank/DDBJ whole genome shotgun (WGS) entry which is preliminary data.</text>
</comment>
<comment type="catalytic activity">
    <reaction evidence="3">
        <text>chorismate = prephenate</text>
        <dbReference type="Rhea" id="RHEA:13897"/>
        <dbReference type="ChEBI" id="CHEBI:29748"/>
        <dbReference type="ChEBI" id="CHEBI:29934"/>
        <dbReference type="EC" id="5.4.99.5"/>
    </reaction>
</comment>
<dbReference type="Proteomes" id="UP000824109">
    <property type="component" value="Unassembled WGS sequence"/>
</dbReference>
<keyword evidence="2 3" id="KW-0028">Amino-acid biosynthesis</keyword>
<dbReference type="PROSITE" id="PS51167">
    <property type="entry name" value="CHORISMATE_MUT_1"/>
    <property type="match status" value="1"/>
</dbReference>
<gene>
    <name evidence="4" type="primary">aroH</name>
    <name evidence="4" type="ORF">IAA61_09730</name>
</gene>
<dbReference type="EMBL" id="DVNB01000099">
    <property type="protein sequence ID" value="HIU58071.1"/>
    <property type="molecule type" value="Genomic_DNA"/>
</dbReference>
<dbReference type="PANTHER" id="PTHR21164:SF0">
    <property type="entry name" value="CHORISMATE MUTASE AROH"/>
    <property type="match status" value="1"/>
</dbReference>
<dbReference type="GO" id="GO:0008652">
    <property type="term" value="P:amino acid biosynthetic process"/>
    <property type="evidence" value="ECO:0007669"/>
    <property type="project" value="UniProtKB-UniRule"/>
</dbReference>
<evidence type="ECO:0000313" key="5">
    <source>
        <dbReference type="Proteomes" id="UP000824109"/>
    </source>
</evidence>
<dbReference type="GO" id="GO:0046417">
    <property type="term" value="P:chorismate metabolic process"/>
    <property type="evidence" value="ECO:0007669"/>
    <property type="project" value="TreeGrafter"/>
</dbReference>
<evidence type="ECO:0000256" key="3">
    <source>
        <dbReference type="PROSITE-ProRule" id="PRU00514"/>
    </source>
</evidence>
<protein>
    <recommendedName>
        <fullName evidence="1 3">chorismate mutase</fullName>
        <ecNumber evidence="1 3">5.4.99.5</ecNumber>
    </recommendedName>
</protein>
<dbReference type="NCBIfam" id="TIGR01796">
    <property type="entry name" value="CM_mono_aroH"/>
    <property type="match status" value="1"/>
</dbReference>
<feature type="binding site" evidence="2">
    <location>
        <position position="88"/>
    </location>
    <ligand>
        <name>prephenate</name>
        <dbReference type="ChEBI" id="CHEBI:29934"/>
    </ligand>
</feature>
<dbReference type="EC" id="5.4.99.5" evidence="1 3"/>
<name>A0A9D1SFC2_9FIRM</name>
<dbReference type="PANTHER" id="PTHR21164">
    <property type="entry name" value="CHORISMATE MUTASE"/>
    <property type="match status" value="1"/>
</dbReference>
<dbReference type="CDD" id="cd02185">
    <property type="entry name" value="AroH"/>
    <property type="match status" value="1"/>
</dbReference>
<sequence length="120" mass="13208">MIRAIRGAVTVERNERSAVFESVRTLMEEIIRKNSLDIESMTDIIFTLTPDITCAFPAAAVREMGITDVPLLDMAAPDIDGALKLCIRVMVHIETELKNSELRHVYLGGAAALRPDLAAK</sequence>
<keyword evidence="3 4" id="KW-0413">Isomerase</keyword>
<dbReference type="GO" id="GO:0004106">
    <property type="term" value="F:chorismate mutase activity"/>
    <property type="evidence" value="ECO:0007669"/>
    <property type="project" value="UniProtKB-UniRule"/>
</dbReference>
<dbReference type="Pfam" id="PF07736">
    <property type="entry name" value="CM_1"/>
    <property type="match status" value="1"/>
</dbReference>
<accession>A0A9D1SFC2</accession>
<dbReference type="GO" id="GO:0009073">
    <property type="term" value="P:aromatic amino acid family biosynthetic process"/>
    <property type="evidence" value="ECO:0007669"/>
    <property type="project" value="UniProtKB-UniRule"/>
</dbReference>
<reference evidence="4" key="2">
    <citation type="journal article" date="2021" name="PeerJ">
        <title>Extensive microbial diversity within the chicken gut microbiome revealed by metagenomics and culture.</title>
        <authorList>
            <person name="Gilroy R."/>
            <person name="Ravi A."/>
            <person name="Getino M."/>
            <person name="Pursley I."/>
            <person name="Horton D.L."/>
            <person name="Alikhan N.F."/>
            <person name="Baker D."/>
            <person name="Gharbi K."/>
            <person name="Hall N."/>
            <person name="Watson M."/>
            <person name="Adriaenssens E.M."/>
            <person name="Foster-Nyarko E."/>
            <person name="Jarju S."/>
            <person name="Secka A."/>
            <person name="Antonio M."/>
            <person name="Oren A."/>
            <person name="Chaudhuri R.R."/>
            <person name="La Ragione R."/>
            <person name="Hildebrand F."/>
            <person name="Pallen M.J."/>
        </authorList>
    </citation>
    <scope>NUCLEOTIDE SEQUENCE</scope>
    <source>
        <strain evidence="4">USAMLcec3-3695</strain>
    </source>
</reference>
<dbReference type="InterPro" id="IPR035959">
    <property type="entry name" value="RutC-like_sf"/>
</dbReference>
<proteinExistence type="predicted"/>
<dbReference type="AlphaFoldDB" id="A0A9D1SFC2"/>
<evidence type="ECO:0000313" key="4">
    <source>
        <dbReference type="EMBL" id="HIU58071.1"/>
    </source>
</evidence>